<dbReference type="InterPro" id="IPR012132">
    <property type="entry name" value="GMC_OxRdtase"/>
</dbReference>
<evidence type="ECO:0000313" key="9">
    <source>
        <dbReference type="EMBL" id="GBG36336.1"/>
    </source>
</evidence>
<feature type="domain" description="Glucose-methanol-choline oxidoreductase N-terminal" evidence="7">
    <location>
        <begin position="87"/>
        <end position="110"/>
    </location>
</feature>
<proteinExistence type="inferred from homology"/>
<comment type="caution">
    <text evidence="10">The sequence shown here is derived from an EMBL/GenBank/DDBJ whole genome shotgun (WGS) entry which is preliminary data.</text>
</comment>
<dbReference type="EMBL" id="BFCH01000002">
    <property type="protein sequence ID" value="GBG36336.1"/>
    <property type="molecule type" value="Genomic_DNA"/>
</dbReference>
<dbReference type="Pfam" id="PF05199">
    <property type="entry name" value="GMC_oxred_C"/>
    <property type="match status" value="1"/>
</dbReference>
<dbReference type="Gene3D" id="3.50.50.60">
    <property type="entry name" value="FAD/NAD(P)-binding domain"/>
    <property type="match status" value="1"/>
</dbReference>
<dbReference type="SUPFAM" id="SSF54373">
    <property type="entry name" value="FAD-linked reductases, C-terminal domain"/>
    <property type="match status" value="1"/>
</dbReference>
<dbReference type="PANTHER" id="PTHR11552:SF147">
    <property type="entry name" value="CHOLINE DEHYDROGENASE, MITOCHONDRIAL"/>
    <property type="match status" value="1"/>
</dbReference>
<dbReference type="Gene3D" id="3.30.560.10">
    <property type="entry name" value="Glucose Oxidase, domain 3"/>
    <property type="match status" value="1"/>
</dbReference>
<evidence type="ECO:0000256" key="1">
    <source>
        <dbReference type="ARBA" id="ARBA00001974"/>
    </source>
</evidence>
<evidence type="ECO:0000256" key="6">
    <source>
        <dbReference type="RuleBase" id="RU003968"/>
    </source>
</evidence>
<dbReference type="PROSITE" id="PS00623">
    <property type="entry name" value="GMC_OXRED_1"/>
    <property type="match status" value="1"/>
</dbReference>
<keyword evidence="4 5" id="KW-0274">FAD</keyword>
<protein>
    <submittedName>
        <fullName evidence="10">Choline dehydrogenase</fullName>
    </submittedName>
</protein>
<evidence type="ECO:0000313" key="10">
    <source>
        <dbReference type="EMBL" id="GKU74354.1"/>
    </source>
</evidence>
<feature type="domain" description="Glucose-methanol-choline oxidoreductase N-terminal" evidence="8">
    <location>
        <begin position="259"/>
        <end position="273"/>
    </location>
</feature>
<dbReference type="SUPFAM" id="SSF51905">
    <property type="entry name" value="FAD/NAD(P)-binding domain"/>
    <property type="match status" value="1"/>
</dbReference>
<keyword evidence="3 6" id="KW-0285">Flavoprotein</keyword>
<reference evidence="11" key="2">
    <citation type="submission" date="2018-04" db="EMBL/GenBank/DDBJ databases">
        <title>Draft genome sequence of Mycobacterium montefiorense isolated from Japanese black salamander.</title>
        <authorList>
            <person name="Fukano H."/>
            <person name="Yoshida M."/>
            <person name="Shimizu A."/>
            <person name="Iwao H."/>
            <person name="Kurata O."/>
            <person name="Katayama Y."/>
            <person name="Omatsu T."/>
            <person name="Mizutani T."/>
            <person name="Wada S."/>
            <person name="Hoshino Y."/>
        </authorList>
    </citation>
    <scope>NUCLEOTIDE SEQUENCE [LARGE SCALE GENOMIC DNA]</scope>
    <source>
        <strain evidence="11">BS</strain>
    </source>
</reference>
<evidence type="ECO:0000256" key="2">
    <source>
        <dbReference type="ARBA" id="ARBA00010790"/>
    </source>
</evidence>
<dbReference type="EMBL" id="BQYH01000046">
    <property type="protein sequence ID" value="GKU74354.1"/>
    <property type="molecule type" value="Genomic_DNA"/>
</dbReference>
<dbReference type="InterPro" id="IPR000172">
    <property type="entry name" value="GMC_OxRdtase_N"/>
</dbReference>
<dbReference type="Proteomes" id="UP001139505">
    <property type="component" value="Unassembled WGS sequence"/>
</dbReference>
<name>A0AA37PQC6_9MYCO</name>
<reference evidence="10" key="3">
    <citation type="journal article" date="2022" name="Microbiol. Resour. Announc.">
        <title>Draft Genome Sequences of Eight Mycobacterium montefiorense Strains Isolated from Salamanders in Captivity.</title>
        <authorList>
            <person name="Komine T."/>
            <person name="Ihara H."/>
            <person name="Fukano H."/>
            <person name="Hoshino Y."/>
            <person name="Kurata O."/>
            <person name="Wada S."/>
        </authorList>
    </citation>
    <scope>NUCLEOTIDE SEQUENCE</scope>
    <source>
        <strain evidence="10">NJB18185</strain>
    </source>
</reference>
<evidence type="ECO:0000256" key="5">
    <source>
        <dbReference type="PIRSR" id="PIRSR000137-2"/>
    </source>
</evidence>
<dbReference type="AlphaFoldDB" id="A0AA37PQC6"/>
<evidence type="ECO:0000256" key="3">
    <source>
        <dbReference type="ARBA" id="ARBA00022630"/>
    </source>
</evidence>
<dbReference type="Proteomes" id="UP000245060">
    <property type="component" value="Unassembled WGS sequence"/>
</dbReference>
<dbReference type="PIRSF" id="PIRSF000137">
    <property type="entry name" value="Alcohol_oxidase"/>
    <property type="match status" value="1"/>
</dbReference>
<dbReference type="InterPro" id="IPR007867">
    <property type="entry name" value="GMC_OxRtase_C"/>
</dbReference>
<dbReference type="PANTHER" id="PTHR11552">
    <property type="entry name" value="GLUCOSE-METHANOL-CHOLINE GMC OXIDOREDUCTASE"/>
    <property type="match status" value="1"/>
</dbReference>
<keyword evidence="11" id="KW-1185">Reference proteome</keyword>
<dbReference type="RefSeq" id="WP_201263404.1">
    <property type="nucleotide sequence ID" value="NZ_BFCH01000002.1"/>
</dbReference>
<dbReference type="PROSITE" id="PS00624">
    <property type="entry name" value="GMC_OXRED_2"/>
    <property type="match status" value="1"/>
</dbReference>
<reference evidence="10" key="4">
    <citation type="submission" date="2022-04" db="EMBL/GenBank/DDBJ databases">
        <authorList>
            <person name="Komine T."/>
            <person name="Fukano H."/>
            <person name="Wada S."/>
        </authorList>
    </citation>
    <scope>NUCLEOTIDE SEQUENCE</scope>
    <source>
        <strain evidence="10">NJB18185</strain>
    </source>
</reference>
<evidence type="ECO:0000259" key="7">
    <source>
        <dbReference type="PROSITE" id="PS00623"/>
    </source>
</evidence>
<evidence type="ECO:0000313" key="12">
    <source>
        <dbReference type="Proteomes" id="UP001139505"/>
    </source>
</evidence>
<evidence type="ECO:0000259" key="8">
    <source>
        <dbReference type="PROSITE" id="PS00624"/>
    </source>
</evidence>
<evidence type="ECO:0000256" key="4">
    <source>
        <dbReference type="ARBA" id="ARBA00022827"/>
    </source>
</evidence>
<dbReference type="GO" id="GO:0016614">
    <property type="term" value="F:oxidoreductase activity, acting on CH-OH group of donors"/>
    <property type="evidence" value="ECO:0007669"/>
    <property type="project" value="InterPro"/>
</dbReference>
<organism evidence="10 12">
    <name type="scientific">Mycobacterium montefiorense</name>
    <dbReference type="NCBI Taxonomy" id="154654"/>
    <lineage>
        <taxon>Bacteria</taxon>
        <taxon>Bacillati</taxon>
        <taxon>Actinomycetota</taxon>
        <taxon>Actinomycetes</taxon>
        <taxon>Mycobacteriales</taxon>
        <taxon>Mycobacteriaceae</taxon>
        <taxon>Mycobacterium</taxon>
        <taxon>Mycobacterium simiae complex</taxon>
    </lineage>
</organism>
<comment type="similarity">
    <text evidence="2 6">Belongs to the GMC oxidoreductase family.</text>
</comment>
<accession>A0AA37PQC6</accession>
<dbReference type="InterPro" id="IPR036188">
    <property type="entry name" value="FAD/NAD-bd_sf"/>
</dbReference>
<gene>
    <name evidence="10" type="primary">betA_3</name>
    <name evidence="9" type="synonym">betA_1</name>
    <name evidence="9" type="ORF">MmonteBS_07080</name>
    <name evidence="10" type="ORF">NJB18185_41250</name>
</gene>
<evidence type="ECO:0000313" key="11">
    <source>
        <dbReference type="Proteomes" id="UP000245060"/>
    </source>
</evidence>
<dbReference type="GO" id="GO:0050660">
    <property type="term" value="F:flavin adenine dinucleotide binding"/>
    <property type="evidence" value="ECO:0007669"/>
    <property type="project" value="InterPro"/>
</dbReference>
<feature type="binding site" evidence="5">
    <location>
        <position position="224"/>
    </location>
    <ligand>
        <name>FAD</name>
        <dbReference type="ChEBI" id="CHEBI:57692"/>
    </ligand>
</feature>
<reference evidence="9" key="1">
    <citation type="journal article" date="2018" name="Genome Announc.">
        <title>Draft Genome Sequence of Mycobacterium montefiorense Isolated from Japanese Black Salamander (Hynobius nigrescens).</title>
        <authorList>
            <person name="Fukano H."/>
            <person name="Yoshida M."/>
            <person name="Shimizu A."/>
            <person name="Iwao H."/>
            <person name="Katayama Y."/>
            <person name="Omatsu T."/>
            <person name="Mizutani T."/>
            <person name="Kurata O."/>
            <person name="Wada S."/>
            <person name="Hoshino Y."/>
        </authorList>
    </citation>
    <scope>NUCLEOTIDE SEQUENCE</scope>
    <source>
        <strain evidence="9">BS</strain>
    </source>
</reference>
<dbReference type="Pfam" id="PF00732">
    <property type="entry name" value="GMC_oxred_N"/>
    <property type="match status" value="1"/>
</dbReference>
<comment type="cofactor">
    <cofactor evidence="1 5">
        <name>FAD</name>
        <dbReference type="ChEBI" id="CHEBI:57692"/>
    </cofactor>
</comment>
<sequence length="525" mass="56131">MNTNLPGPETYDYVVVGGGAAGCVVAARLSESADRTVLLLEAGGPDTDPDILAPRGVGHLLRGEYDWCDMTVPQPELQHREVPVSAGRTLGGGGAINFLAWFRGHRLDYDNWAAQGMEGWGWDDVLPRFLRSEDSELGTSDVHSTGGPIAVTTAASMNPISLAFMAAGVENGLPLNRDFNGAELDGVGLFLANMRDGQRNSAAHGYLHSIRDRPNLTVHTNALVQRVALKDGVARGVVFTDVTGEQIIVNADSVVLCAGALRTPQLLMLSGIGPADHLRELGIDVVHDLPGVGANLQDHPAAMVRWPLIHGKTWIEDFTPENVDRYIATRSGPLASPFGEVAAFLRCGDNAPAPDLQIFPLVMDFAGSADPVFTCLVVLLKPESRGTLRLRSTDPWAKPLIDPQYLAEQADRDLLVKGLRRITEIGSAPALRAYLGEAEVSVTDTDNVLLQSVRDNLISINHPAGTCRAGTDKNAVVDPMLRVRGIDGLHVIDASIMPDLPRGNTHAPSIMIGERGADLLLAGAR</sequence>